<dbReference type="RefSeq" id="WP_185990927.1">
    <property type="nucleotide sequence ID" value="NZ_JACCAE010000001.1"/>
</dbReference>
<reference evidence="6 7" key="1">
    <citation type="submission" date="2020-07" db="EMBL/GenBank/DDBJ databases">
        <title>Sequencing the genomes of 1000 actinobacteria strains.</title>
        <authorList>
            <person name="Klenk H.-P."/>
        </authorList>
    </citation>
    <scope>NUCLEOTIDE SEQUENCE [LARGE SCALE GENOMIC DNA]</scope>
    <source>
        <strain evidence="6 7">DSM 26154</strain>
    </source>
</reference>
<sequence>MNKWRTLAMAGITSAALGLSACGGSDGGASAAATDGELEKAELTVGSLPISDYATLYWADEKGFFEDEGLDVTIKPVQGGPGGVQKVVAGELDLTNSTTFGTAMAVDSGLPIRSVVLTSALADNGIGIFAPKGSDITEMADLDGKSVGINTTKNVGDITFRALAEAEGMDVQPDWVEVPFPEMIGGVEAKSIDAGYMVEPFMSAARAAGLNQVADLTKGPNEGLAMSTFVASQKFLDENPDTAAAFAKAMYAAGGDMEENEDEVRAWLPSIAQLDESVAKEMPLPTYYSQMEPDAYDKAVGIVKDQELVSSDLDPGTTLWTPAE</sequence>
<dbReference type="Gene3D" id="3.40.190.10">
    <property type="entry name" value="Periplasmic binding protein-like II"/>
    <property type="match status" value="2"/>
</dbReference>
<dbReference type="GO" id="GO:0042597">
    <property type="term" value="C:periplasmic space"/>
    <property type="evidence" value="ECO:0007669"/>
    <property type="project" value="UniProtKB-SubCell"/>
</dbReference>
<evidence type="ECO:0000259" key="5">
    <source>
        <dbReference type="SMART" id="SM00062"/>
    </source>
</evidence>
<dbReference type="PANTHER" id="PTHR30024">
    <property type="entry name" value="ALIPHATIC SULFONATES-BINDING PROTEIN-RELATED"/>
    <property type="match status" value="1"/>
</dbReference>
<dbReference type="AlphaFoldDB" id="A0A852VUW6"/>
<dbReference type="Proteomes" id="UP000554054">
    <property type="component" value="Unassembled WGS sequence"/>
</dbReference>
<keyword evidence="7" id="KW-1185">Reference proteome</keyword>
<comment type="subcellular location">
    <subcellularLocation>
        <location evidence="1">Periplasm</location>
    </subcellularLocation>
</comment>
<evidence type="ECO:0000256" key="2">
    <source>
        <dbReference type="ARBA" id="ARBA00010742"/>
    </source>
</evidence>
<feature type="signal peptide" evidence="4">
    <location>
        <begin position="1"/>
        <end position="21"/>
    </location>
</feature>
<dbReference type="SUPFAM" id="SSF53850">
    <property type="entry name" value="Periplasmic binding protein-like II"/>
    <property type="match status" value="1"/>
</dbReference>
<dbReference type="PANTHER" id="PTHR30024:SF47">
    <property type="entry name" value="TAURINE-BINDING PERIPLASMIC PROTEIN"/>
    <property type="match status" value="1"/>
</dbReference>
<evidence type="ECO:0000256" key="1">
    <source>
        <dbReference type="ARBA" id="ARBA00004418"/>
    </source>
</evidence>
<comment type="caution">
    <text evidence="6">The sequence shown here is derived from an EMBL/GenBank/DDBJ whole genome shotgun (WGS) entry which is preliminary data.</text>
</comment>
<dbReference type="Pfam" id="PF09084">
    <property type="entry name" value="NMT1"/>
    <property type="match status" value="1"/>
</dbReference>
<dbReference type="PROSITE" id="PS51257">
    <property type="entry name" value="PROKAR_LIPOPROTEIN"/>
    <property type="match status" value="1"/>
</dbReference>
<gene>
    <name evidence="6" type="ORF">BJY20_001466</name>
</gene>
<evidence type="ECO:0000256" key="4">
    <source>
        <dbReference type="SAM" id="SignalP"/>
    </source>
</evidence>
<comment type="similarity">
    <text evidence="2">Belongs to the bacterial solute-binding protein SsuA/TauA family.</text>
</comment>
<dbReference type="SMART" id="SM00062">
    <property type="entry name" value="PBPb"/>
    <property type="match status" value="1"/>
</dbReference>
<keyword evidence="3 4" id="KW-0732">Signal</keyword>
<evidence type="ECO:0000256" key="3">
    <source>
        <dbReference type="ARBA" id="ARBA00022729"/>
    </source>
</evidence>
<dbReference type="InterPro" id="IPR015168">
    <property type="entry name" value="SsuA/THI5"/>
</dbReference>
<name>A0A852VUW6_9MICO</name>
<proteinExistence type="inferred from homology"/>
<accession>A0A852VUW6</accession>
<evidence type="ECO:0000313" key="6">
    <source>
        <dbReference type="EMBL" id="NYF98074.1"/>
    </source>
</evidence>
<organism evidence="6 7">
    <name type="scientific">Janibacter cremeus</name>
    <dbReference type="NCBI Taxonomy" id="1285192"/>
    <lineage>
        <taxon>Bacteria</taxon>
        <taxon>Bacillati</taxon>
        <taxon>Actinomycetota</taxon>
        <taxon>Actinomycetes</taxon>
        <taxon>Micrococcales</taxon>
        <taxon>Intrasporangiaceae</taxon>
        <taxon>Janibacter</taxon>
    </lineage>
</organism>
<evidence type="ECO:0000313" key="7">
    <source>
        <dbReference type="Proteomes" id="UP000554054"/>
    </source>
</evidence>
<feature type="chain" id="PRO_5038766795" evidence="4">
    <location>
        <begin position="22"/>
        <end position="324"/>
    </location>
</feature>
<feature type="domain" description="Solute-binding protein family 3/N-terminal" evidence="5">
    <location>
        <begin position="42"/>
        <end position="264"/>
    </location>
</feature>
<dbReference type="InterPro" id="IPR001638">
    <property type="entry name" value="Solute-binding_3/MltF_N"/>
</dbReference>
<dbReference type="EMBL" id="JACCAE010000001">
    <property type="protein sequence ID" value="NYF98074.1"/>
    <property type="molecule type" value="Genomic_DNA"/>
</dbReference>
<protein>
    <submittedName>
        <fullName evidence="6">NitT/TauT family transport system substrate-binding protein</fullName>
    </submittedName>
</protein>